<dbReference type="Proteomes" id="UP000265520">
    <property type="component" value="Unassembled WGS sequence"/>
</dbReference>
<comment type="caution">
    <text evidence="1">The sequence shown here is derived from an EMBL/GenBank/DDBJ whole genome shotgun (WGS) entry which is preliminary data.</text>
</comment>
<keyword evidence="2" id="KW-1185">Reference proteome</keyword>
<evidence type="ECO:0000313" key="1">
    <source>
        <dbReference type="EMBL" id="MCI53233.1"/>
    </source>
</evidence>
<name>A0A392SWN7_9FABA</name>
<feature type="non-terminal residue" evidence="1">
    <location>
        <position position="59"/>
    </location>
</feature>
<sequence length="59" mass="6792">MNTTLLNGQPFINGGVVPKFIHWGRGHGKRKIWMYCTEEGGDGKRLRLSYSVNRKENDK</sequence>
<dbReference type="AlphaFoldDB" id="A0A392SWN7"/>
<reference evidence="1 2" key="1">
    <citation type="journal article" date="2018" name="Front. Plant Sci.">
        <title>Red Clover (Trifolium pratense) and Zigzag Clover (T. medium) - A Picture of Genomic Similarities and Differences.</title>
        <authorList>
            <person name="Dluhosova J."/>
            <person name="Istvanek J."/>
            <person name="Nedelnik J."/>
            <person name="Repkova J."/>
        </authorList>
    </citation>
    <scope>NUCLEOTIDE SEQUENCE [LARGE SCALE GENOMIC DNA]</scope>
    <source>
        <strain evidence="2">cv. 10/8</strain>
        <tissue evidence="1">Leaf</tissue>
    </source>
</reference>
<evidence type="ECO:0000313" key="2">
    <source>
        <dbReference type="Proteomes" id="UP000265520"/>
    </source>
</evidence>
<protein>
    <submittedName>
        <fullName evidence="1">Uncharacterized protein</fullName>
    </submittedName>
</protein>
<organism evidence="1 2">
    <name type="scientific">Trifolium medium</name>
    <dbReference type="NCBI Taxonomy" id="97028"/>
    <lineage>
        <taxon>Eukaryota</taxon>
        <taxon>Viridiplantae</taxon>
        <taxon>Streptophyta</taxon>
        <taxon>Embryophyta</taxon>
        <taxon>Tracheophyta</taxon>
        <taxon>Spermatophyta</taxon>
        <taxon>Magnoliopsida</taxon>
        <taxon>eudicotyledons</taxon>
        <taxon>Gunneridae</taxon>
        <taxon>Pentapetalae</taxon>
        <taxon>rosids</taxon>
        <taxon>fabids</taxon>
        <taxon>Fabales</taxon>
        <taxon>Fabaceae</taxon>
        <taxon>Papilionoideae</taxon>
        <taxon>50 kb inversion clade</taxon>
        <taxon>NPAAA clade</taxon>
        <taxon>Hologalegina</taxon>
        <taxon>IRL clade</taxon>
        <taxon>Trifolieae</taxon>
        <taxon>Trifolium</taxon>
    </lineage>
</organism>
<accession>A0A392SWN7</accession>
<dbReference type="EMBL" id="LXQA010460097">
    <property type="protein sequence ID" value="MCI53233.1"/>
    <property type="molecule type" value="Genomic_DNA"/>
</dbReference>
<proteinExistence type="predicted"/>